<proteinExistence type="predicted"/>
<accession>A0ABW8T8S3</accession>
<protein>
    <submittedName>
        <fullName evidence="1">Uncharacterized protein</fullName>
    </submittedName>
</protein>
<dbReference type="Proteomes" id="UP001623591">
    <property type="component" value="Unassembled WGS sequence"/>
</dbReference>
<keyword evidence="2" id="KW-1185">Reference proteome</keyword>
<evidence type="ECO:0000313" key="2">
    <source>
        <dbReference type="Proteomes" id="UP001623591"/>
    </source>
</evidence>
<dbReference type="RefSeq" id="WP_406770553.1">
    <property type="nucleotide sequence ID" value="NZ_JBJHZZ010000013.1"/>
</dbReference>
<comment type="caution">
    <text evidence="1">The sequence shown here is derived from an EMBL/GenBank/DDBJ whole genome shotgun (WGS) entry which is preliminary data.</text>
</comment>
<dbReference type="EMBL" id="JBJHZZ010000013">
    <property type="protein sequence ID" value="MFL0248122.1"/>
    <property type="molecule type" value="Genomic_DNA"/>
</dbReference>
<organism evidence="1 2">
    <name type="scientific">Candidatus Clostridium stratigraminis</name>
    <dbReference type="NCBI Taxonomy" id="3381661"/>
    <lineage>
        <taxon>Bacteria</taxon>
        <taxon>Bacillati</taxon>
        <taxon>Bacillota</taxon>
        <taxon>Clostridia</taxon>
        <taxon>Eubacteriales</taxon>
        <taxon>Clostridiaceae</taxon>
        <taxon>Clostridium</taxon>
    </lineage>
</organism>
<evidence type="ECO:0000313" key="1">
    <source>
        <dbReference type="EMBL" id="MFL0248122.1"/>
    </source>
</evidence>
<sequence>MLVNMSAVERQKMNGVNNRANGSAMSIKGISAAFSGILSKFSYGSPAFVSVTTP</sequence>
<reference evidence="1 2" key="1">
    <citation type="submission" date="2024-11" db="EMBL/GenBank/DDBJ databases">
        <authorList>
            <person name="Heng Y.C."/>
            <person name="Lim A.C.H."/>
            <person name="Lee J.K.Y."/>
            <person name="Kittelmann S."/>
        </authorList>
    </citation>
    <scope>NUCLEOTIDE SEQUENCE [LARGE SCALE GENOMIC DNA]</scope>
    <source>
        <strain evidence="1 2">WILCCON 0185</strain>
    </source>
</reference>
<gene>
    <name evidence="1" type="ORF">ACJDUG_14265</name>
</gene>
<name>A0ABW8T8S3_9CLOT</name>